<sequence length="279" mass="31580">MAKIVTPSQQFDLQQKIARKSVREYQPKILAALQSDFDKSAQLVKDYGAQQTVNNQNALFDGKNINNILRTLYETTGGYTAMTYQKIFDKYKKAESVDLDPLNIMDEWLAFMLSYWTTYSGTKMYGIENTTKNEITRILNGSIRYGQENNLSLNEVNSLAIKNLQEGKINNARSLLIARTESHQALSAGMMGAVKFVNIPLLKQWVAADYPAKNNRYRDWHRTLDRQTNPDAGGVRIPINQPFLVNTPDRGVIEMQYAHDANGGAMNNCNCRCCTVFIA</sequence>
<proteinExistence type="predicted"/>
<protein>
    <recommendedName>
        <fullName evidence="2">Phage head morphogenesis domain containing protein</fullName>
    </recommendedName>
</protein>
<evidence type="ECO:0008006" key="2">
    <source>
        <dbReference type="Google" id="ProtNLM"/>
    </source>
</evidence>
<organism evidence="1">
    <name type="scientific">uncultured Caudovirales phage</name>
    <dbReference type="NCBI Taxonomy" id="2100421"/>
    <lineage>
        <taxon>Viruses</taxon>
        <taxon>Duplodnaviria</taxon>
        <taxon>Heunggongvirae</taxon>
        <taxon>Uroviricota</taxon>
        <taxon>Caudoviricetes</taxon>
        <taxon>Peduoviridae</taxon>
        <taxon>Maltschvirus</taxon>
        <taxon>Maltschvirus maltsch</taxon>
    </lineage>
</organism>
<accession>A0A6J7X4H3</accession>
<evidence type="ECO:0000313" key="1">
    <source>
        <dbReference type="EMBL" id="CAB5225757.1"/>
    </source>
</evidence>
<gene>
    <name evidence="1" type="ORF">UFOVP753_2</name>
</gene>
<name>A0A6J7X4H3_9CAUD</name>
<dbReference type="EMBL" id="LR798352">
    <property type="protein sequence ID" value="CAB5225757.1"/>
    <property type="molecule type" value="Genomic_DNA"/>
</dbReference>
<reference evidence="1" key="1">
    <citation type="submission" date="2020-05" db="EMBL/GenBank/DDBJ databases">
        <authorList>
            <person name="Chiriac C."/>
            <person name="Salcher M."/>
            <person name="Ghai R."/>
            <person name="Kavagutti S V."/>
        </authorList>
    </citation>
    <scope>NUCLEOTIDE SEQUENCE</scope>
</reference>